<keyword evidence="3" id="KW-0676">Redox-active center</keyword>
<keyword evidence="2" id="KW-0201">Cytochrome c-type biogenesis</keyword>
<dbReference type="EMBL" id="JAYMGW010000008">
    <property type="protein sequence ID" value="MEC4265819.1"/>
    <property type="molecule type" value="Genomic_DNA"/>
</dbReference>
<keyword evidence="7" id="KW-1185">Reference proteome</keyword>
<dbReference type="PROSITE" id="PS51352">
    <property type="entry name" value="THIOREDOXIN_2"/>
    <property type="match status" value="1"/>
</dbReference>
<dbReference type="InterPro" id="IPR013766">
    <property type="entry name" value="Thioredoxin_domain"/>
</dbReference>
<dbReference type="PANTHER" id="PTHR42852">
    <property type="entry name" value="THIOL:DISULFIDE INTERCHANGE PROTEIN DSBE"/>
    <property type="match status" value="1"/>
</dbReference>
<evidence type="ECO:0000256" key="4">
    <source>
        <dbReference type="SAM" id="Phobius"/>
    </source>
</evidence>
<dbReference type="InterPro" id="IPR036249">
    <property type="entry name" value="Thioredoxin-like_sf"/>
</dbReference>
<dbReference type="RefSeq" id="WP_326278897.1">
    <property type="nucleotide sequence ID" value="NZ_JAYKYV010000008.1"/>
</dbReference>
<dbReference type="CDD" id="cd02966">
    <property type="entry name" value="TlpA_like_family"/>
    <property type="match status" value="1"/>
</dbReference>
<evidence type="ECO:0000259" key="5">
    <source>
        <dbReference type="PROSITE" id="PS51352"/>
    </source>
</evidence>
<evidence type="ECO:0000256" key="2">
    <source>
        <dbReference type="ARBA" id="ARBA00022748"/>
    </source>
</evidence>
<dbReference type="PROSITE" id="PS00194">
    <property type="entry name" value="THIOREDOXIN_1"/>
    <property type="match status" value="1"/>
</dbReference>
<name>A0ABU6IRX3_9FLAO</name>
<evidence type="ECO:0000256" key="3">
    <source>
        <dbReference type="ARBA" id="ARBA00023284"/>
    </source>
</evidence>
<dbReference type="SUPFAM" id="SSF52833">
    <property type="entry name" value="Thioredoxin-like"/>
    <property type="match status" value="1"/>
</dbReference>
<comment type="caution">
    <text evidence="6">The sequence shown here is derived from an EMBL/GenBank/DDBJ whole genome shotgun (WGS) entry which is preliminary data.</text>
</comment>
<dbReference type="Gene3D" id="3.40.30.10">
    <property type="entry name" value="Glutaredoxin"/>
    <property type="match status" value="1"/>
</dbReference>
<proteinExistence type="predicted"/>
<feature type="domain" description="Thioredoxin" evidence="5">
    <location>
        <begin position="43"/>
        <end position="187"/>
    </location>
</feature>
<comment type="subcellular location">
    <subcellularLocation>
        <location evidence="1">Cell envelope</location>
    </subcellularLocation>
</comment>
<sequence>MKITKEQIGNAIWILAIVLILFTPLGFYPRVWVNKIVATVISPSTVDKDEQTRLKNYNWNLVDLKGKSTNLQSKQGEVILVNVWATWCPPCVAELPGFVELYSDYKNKVEFAFVANDEKQKVEAFLKKKGYDLPVYFQASATPKELESSSIPVTYIIDKKGNVVVDKTGAANWNSDKTRSLLDKLISE</sequence>
<evidence type="ECO:0000313" key="6">
    <source>
        <dbReference type="EMBL" id="MEC4265819.1"/>
    </source>
</evidence>
<accession>A0ABU6IRX3</accession>
<evidence type="ECO:0000256" key="1">
    <source>
        <dbReference type="ARBA" id="ARBA00004196"/>
    </source>
</evidence>
<protein>
    <submittedName>
        <fullName evidence="6">TlpA disulfide reductase family protein</fullName>
    </submittedName>
</protein>
<dbReference type="Pfam" id="PF08534">
    <property type="entry name" value="Redoxin"/>
    <property type="match status" value="1"/>
</dbReference>
<gene>
    <name evidence="6" type="ORF">VOP03_10715</name>
</gene>
<dbReference type="InterPro" id="IPR050553">
    <property type="entry name" value="Thioredoxin_ResA/DsbE_sf"/>
</dbReference>
<organism evidence="6 7">
    <name type="scientific">Flagellimonas halotolerans</name>
    <dbReference type="NCBI Taxonomy" id="3112164"/>
    <lineage>
        <taxon>Bacteria</taxon>
        <taxon>Pseudomonadati</taxon>
        <taxon>Bacteroidota</taxon>
        <taxon>Flavobacteriia</taxon>
        <taxon>Flavobacteriales</taxon>
        <taxon>Flavobacteriaceae</taxon>
        <taxon>Flagellimonas</taxon>
    </lineage>
</organism>
<reference evidence="6 7" key="1">
    <citation type="submission" date="2024-01" db="EMBL/GenBank/DDBJ databases">
        <title>The strains designed SYSU M86414 and SYSU M84420 isolated from the marine sediment in San Sha City (Hainan Province, China).</title>
        <authorList>
            <person name="Guo D."/>
        </authorList>
    </citation>
    <scope>NUCLEOTIDE SEQUENCE [LARGE SCALE GENOMIC DNA]</scope>
    <source>
        <strain evidence="6 7">SYSU M84420</strain>
    </source>
</reference>
<dbReference type="PANTHER" id="PTHR42852:SF17">
    <property type="entry name" value="THIOREDOXIN-LIKE PROTEIN HI_1115"/>
    <property type="match status" value="1"/>
</dbReference>
<dbReference type="InterPro" id="IPR017937">
    <property type="entry name" value="Thioredoxin_CS"/>
</dbReference>
<dbReference type="Proteomes" id="UP001355298">
    <property type="component" value="Unassembled WGS sequence"/>
</dbReference>
<dbReference type="InterPro" id="IPR013740">
    <property type="entry name" value="Redoxin"/>
</dbReference>
<keyword evidence="4" id="KW-0472">Membrane</keyword>
<keyword evidence="4" id="KW-0812">Transmembrane</keyword>
<feature type="transmembrane region" description="Helical" evidence="4">
    <location>
        <begin position="12"/>
        <end position="33"/>
    </location>
</feature>
<keyword evidence="4" id="KW-1133">Transmembrane helix</keyword>
<evidence type="ECO:0000313" key="7">
    <source>
        <dbReference type="Proteomes" id="UP001355298"/>
    </source>
</evidence>